<dbReference type="Pfam" id="PF00535">
    <property type="entry name" value="Glycos_transf_2"/>
    <property type="match status" value="1"/>
</dbReference>
<protein>
    <submittedName>
        <fullName evidence="7">Glycosyltransferase family 2 protein</fullName>
    </submittedName>
</protein>
<evidence type="ECO:0000256" key="1">
    <source>
        <dbReference type="ARBA" id="ARBA00004776"/>
    </source>
</evidence>
<keyword evidence="8" id="KW-1185">Reference proteome</keyword>
<dbReference type="Proteomes" id="UP000502248">
    <property type="component" value="Chromosome"/>
</dbReference>
<dbReference type="InterPro" id="IPR029044">
    <property type="entry name" value="Nucleotide-diphossugar_trans"/>
</dbReference>
<sequence length="466" mass="52831">MTAERTKAGRIKHPKPSSASDASKIKRKSRRKGSRPKGDVRLAKFQTGYDEGYREGVHSGIQSYPTLFEGTSIVIPTFNQLNMLMQCIDSIMENTDLPYEIIVVDNASSDGTAAYLQGLGGQVRYRLLDQNRGFAGAINSGMMMAKGRTILLLNNDILVTDNWLDNLLTCLLSDESIGMVGPVTNYISGDQKINVPYDDIADMPRFARENNVSDPSRWCQIDRLTGFCLLFRRELFEGIGYFDEGFEIGNFEDDDYNIRVRLLGKNLVMAQDTFIHHFGSVSMKALGDRFQEVNDRNQVYFMDKWHNPYEWIDHARQHDELNLGSLEHVASFYPEQIVVKAVGANYYWIEHGKRRVVEGEISFPVVRISQVDLRRWPLGEPISSGEVEKRWRSSGDATGMETGVVTLPDEKIFHLENGIARRVISKAVLQAWNLHLKPTKTITPEMLSERVQGLPIISPPLLRQVL</sequence>
<comment type="pathway">
    <text evidence="1">Cell wall biogenesis; cell wall polysaccharide biosynthesis.</text>
</comment>
<dbReference type="AlphaFoldDB" id="A0A7Z2VJ73"/>
<feature type="domain" description="Glycosyltransferase 2-like" evidence="6">
    <location>
        <begin position="72"/>
        <end position="238"/>
    </location>
</feature>
<evidence type="ECO:0000259" key="6">
    <source>
        <dbReference type="Pfam" id="PF00535"/>
    </source>
</evidence>
<dbReference type="CDD" id="cd04186">
    <property type="entry name" value="GT_2_like_c"/>
    <property type="match status" value="1"/>
</dbReference>
<keyword evidence="3" id="KW-0328">Glycosyltransferase</keyword>
<dbReference type="EMBL" id="CP051680">
    <property type="protein sequence ID" value="QJD84077.1"/>
    <property type="molecule type" value="Genomic_DNA"/>
</dbReference>
<organism evidence="7 8">
    <name type="scientific">Cohnella herbarum</name>
    <dbReference type="NCBI Taxonomy" id="2728023"/>
    <lineage>
        <taxon>Bacteria</taxon>
        <taxon>Bacillati</taxon>
        <taxon>Bacillota</taxon>
        <taxon>Bacilli</taxon>
        <taxon>Bacillales</taxon>
        <taxon>Paenibacillaceae</taxon>
        <taxon>Cohnella</taxon>
    </lineage>
</organism>
<accession>A0A7Z2VJ73</accession>
<proteinExistence type="inferred from homology"/>
<dbReference type="PANTHER" id="PTHR43179">
    <property type="entry name" value="RHAMNOSYLTRANSFERASE WBBL"/>
    <property type="match status" value="1"/>
</dbReference>
<dbReference type="InterPro" id="IPR001173">
    <property type="entry name" value="Glyco_trans_2-like"/>
</dbReference>
<dbReference type="KEGG" id="cheb:HH215_13355"/>
<dbReference type="Gene3D" id="3.90.550.10">
    <property type="entry name" value="Spore Coat Polysaccharide Biosynthesis Protein SpsA, Chain A"/>
    <property type="match status" value="1"/>
</dbReference>
<keyword evidence="4 7" id="KW-0808">Transferase</keyword>
<evidence type="ECO:0000256" key="5">
    <source>
        <dbReference type="SAM" id="MobiDB-lite"/>
    </source>
</evidence>
<name>A0A7Z2VJ73_9BACL</name>
<evidence type="ECO:0000313" key="8">
    <source>
        <dbReference type="Proteomes" id="UP000502248"/>
    </source>
</evidence>
<feature type="region of interest" description="Disordered" evidence="5">
    <location>
        <begin position="1"/>
        <end position="41"/>
    </location>
</feature>
<evidence type="ECO:0000313" key="7">
    <source>
        <dbReference type="EMBL" id="QJD84077.1"/>
    </source>
</evidence>
<dbReference type="GO" id="GO:0016757">
    <property type="term" value="F:glycosyltransferase activity"/>
    <property type="evidence" value="ECO:0007669"/>
    <property type="project" value="UniProtKB-KW"/>
</dbReference>
<dbReference type="RefSeq" id="WP_169280362.1">
    <property type="nucleotide sequence ID" value="NZ_CP051680.1"/>
</dbReference>
<comment type="similarity">
    <text evidence="2">Belongs to the glycosyltransferase 2 family.</text>
</comment>
<reference evidence="7 8" key="1">
    <citation type="submission" date="2020-04" db="EMBL/GenBank/DDBJ databases">
        <title>Genome sequencing of novel species.</title>
        <authorList>
            <person name="Heo J."/>
            <person name="Kim S.-J."/>
            <person name="Kim J.-S."/>
            <person name="Hong S.-B."/>
            <person name="Kwon S.-W."/>
        </authorList>
    </citation>
    <scope>NUCLEOTIDE SEQUENCE [LARGE SCALE GENOMIC DNA]</scope>
    <source>
        <strain evidence="7 8">MFER-1</strain>
    </source>
</reference>
<evidence type="ECO:0000256" key="4">
    <source>
        <dbReference type="ARBA" id="ARBA00022679"/>
    </source>
</evidence>
<evidence type="ECO:0000256" key="2">
    <source>
        <dbReference type="ARBA" id="ARBA00006739"/>
    </source>
</evidence>
<dbReference type="SUPFAM" id="SSF53448">
    <property type="entry name" value="Nucleotide-diphospho-sugar transferases"/>
    <property type="match status" value="1"/>
</dbReference>
<gene>
    <name evidence="7" type="ORF">HH215_13355</name>
</gene>
<evidence type="ECO:0000256" key="3">
    <source>
        <dbReference type="ARBA" id="ARBA00022676"/>
    </source>
</evidence>
<feature type="compositionally biased region" description="Basic residues" evidence="5">
    <location>
        <begin position="25"/>
        <end position="35"/>
    </location>
</feature>
<dbReference type="PANTHER" id="PTHR43179:SF12">
    <property type="entry name" value="GALACTOFURANOSYLTRANSFERASE GLFT2"/>
    <property type="match status" value="1"/>
</dbReference>